<keyword evidence="1" id="KW-0812">Transmembrane</keyword>
<organism evidence="2 3">
    <name type="scientific">Sedimentisphaera cyanobacteriorum</name>
    <dbReference type="NCBI Taxonomy" id="1940790"/>
    <lineage>
        <taxon>Bacteria</taxon>
        <taxon>Pseudomonadati</taxon>
        <taxon>Planctomycetota</taxon>
        <taxon>Phycisphaerae</taxon>
        <taxon>Sedimentisphaerales</taxon>
        <taxon>Sedimentisphaeraceae</taxon>
        <taxon>Sedimentisphaera</taxon>
    </lineage>
</organism>
<dbReference type="KEGG" id="pbu:L21SP3_02173"/>
<reference evidence="3" key="1">
    <citation type="submission" date="2017-02" db="EMBL/GenBank/DDBJ databases">
        <title>Comparative genomics and description of representatives of a novel lineage of planctomycetes thriving in anoxic sediments.</title>
        <authorList>
            <person name="Spring S."/>
            <person name="Bunk B."/>
            <person name="Sproer C."/>
            <person name="Klenk H.-P."/>
        </authorList>
    </citation>
    <scope>NUCLEOTIDE SEQUENCE [LARGE SCALE GENOMIC DNA]</scope>
    <source>
        <strain evidence="3">L21-RPul-D3</strain>
    </source>
</reference>
<feature type="transmembrane region" description="Helical" evidence="1">
    <location>
        <begin position="12"/>
        <end position="31"/>
    </location>
</feature>
<keyword evidence="1" id="KW-0472">Membrane</keyword>
<dbReference type="Proteomes" id="UP000188273">
    <property type="component" value="Chromosome"/>
</dbReference>
<protein>
    <submittedName>
        <fullName evidence="2">Uncharacterized protein</fullName>
    </submittedName>
</protein>
<dbReference type="EMBL" id="CP019633">
    <property type="protein sequence ID" value="AQQ10341.1"/>
    <property type="molecule type" value="Genomic_DNA"/>
</dbReference>
<evidence type="ECO:0000313" key="3">
    <source>
        <dbReference type="Proteomes" id="UP000188273"/>
    </source>
</evidence>
<dbReference type="RefSeq" id="WP_077541459.1">
    <property type="nucleotide sequence ID" value="NZ_CP019633.1"/>
</dbReference>
<dbReference type="OrthoDB" id="286998at2"/>
<name>A0A1Q2HSN3_9BACT</name>
<keyword evidence="1" id="KW-1133">Transmembrane helix</keyword>
<evidence type="ECO:0000256" key="1">
    <source>
        <dbReference type="SAM" id="Phobius"/>
    </source>
</evidence>
<evidence type="ECO:0000313" key="2">
    <source>
        <dbReference type="EMBL" id="AQQ10341.1"/>
    </source>
</evidence>
<accession>A0A1Q2HSN3</accession>
<sequence length="155" mass="17717">MTLEIKYSSYRVGNWGIAAIVFLILTGWFTYDGYMNQGFIDEHTVDGSPDHTLIFNQQFWIFGLPAAIASAAGYMLFRKKRLYADDEKITIDKDRQIAFDQIEAVDYTKFKSDGKFTVEYTSEGQTKTFTFSKKAWDGLDKLLELVISKVDSAES</sequence>
<gene>
    <name evidence="2" type="ORF">L21SP3_02173</name>
</gene>
<keyword evidence="3" id="KW-1185">Reference proteome</keyword>
<proteinExistence type="predicted"/>
<dbReference type="AlphaFoldDB" id="A0A1Q2HSN3"/>
<feature type="transmembrane region" description="Helical" evidence="1">
    <location>
        <begin position="59"/>
        <end position="77"/>
    </location>
</feature>